<accession>A0A4Q5LU16</accession>
<dbReference type="CDD" id="cd07185">
    <property type="entry name" value="OmpA_C-like"/>
    <property type="match status" value="1"/>
</dbReference>
<reference evidence="8 9" key="1">
    <citation type="submission" date="2019-02" db="EMBL/GenBank/DDBJ databases">
        <title>Bacterial novel species Emticicia sp. 17J42-9 isolated from soil.</title>
        <authorList>
            <person name="Jung H.-Y."/>
        </authorList>
    </citation>
    <scope>NUCLEOTIDE SEQUENCE [LARGE SCALE GENOMIC DNA]</scope>
    <source>
        <strain evidence="8 9">17J42-9</strain>
    </source>
</reference>
<dbReference type="OrthoDB" id="9800869at2"/>
<gene>
    <name evidence="8" type="ORF">EWM59_24690</name>
</gene>
<comment type="caution">
    <text evidence="8">The sequence shown here is derived from an EMBL/GenBank/DDBJ whole genome shotgun (WGS) entry which is preliminary data.</text>
</comment>
<keyword evidence="3" id="KW-0998">Cell outer membrane</keyword>
<dbReference type="EMBL" id="SEWF01000065">
    <property type="protein sequence ID" value="RYU92933.1"/>
    <property type="molecule type" value="Genomic_DNA"/>
</dbReference>
<dbReference type="Pfam" id="PF00691">
    <property type="entry name" value="OmpA"/>
    <property type="match status" value="1"/>
</dbReference>
<feature type="domain" description="OmpA-like" evidence="7">
    <location>
        <begin position="96"/>
        <end position="213"/>
    </location>
</feature>
<evidence type="ECO:0000313" key="9">
    <source>
        <dbReference type="Proteomes" id="UP000293162"/>
    </source>
</evidence>
<dbReference type="PANTHER" id="PTHR30329">
    <property type="entry name" value="STATOR ELEMENT OF FLAGELLAR MOTOR COMPLEX"/>
    <property type="match status" value="1"/>
</dbReference>
<organism evidence="8 9">
    <name type="scientific">Emticicia agri</name>
    <dbReference type="NCBI Taxonomy" id="2492393"/>
    <lineage>
        <taxon>Bacteria</taxon>
        <taxon>Pseudomonadati</taxon>
        <taxon>Bacteroidota</taxon>
        <taxon>Cytophagia</taxon>
        <taxon>Cytophagales</taxon>
        <taxon>Leadbetterellaceae</taxon>
        <taxon>Emticicia</taxon>
    </lineage>
</organism>
<keyword evidence="2 4" id="KW-0472">Membrane</keyword>
<evidence type="ECO:0000256" key="2">
    <source>
        <dbReference type="ARBA" id="ARBA00023136"/>
    </source>
</evidence>
<dbReference type="GO" id="GO:0009279">
    <property type="term" value="C:cell outer membrane"/>
    <property type="evidence" value="ECO:0007669"/>
    <property type="project" value="UniProtKB-SubCell"/>
</dbReference>
<dbReference type="PRINTS" id="PR01021">
    <property type="entry name" value="OMPADOMAIN"/>
</dbReference>
<feature type="signal peptide" evidence="6">
    <location>
        <begin position="1"/>
        <end position="24"/>
    </location>
</feature>
<comment type="subcellular location">
    <subcellularLocation>
        <location evidence="1">Cell outer membrane</location>
    </subcellularLocation>
</comment>
<evidence type="ECO:0000256" key="1">
    <source>
        <dbReference type="ARBA" id="ARBA00004442"/>
    </source>
</evidence>
<feature type="region of interest" description="Disordered" evidence="5">
    <location>
        <begin position="29"/>
        <end position="54"/>
    </location>
</feature>
<dbReference type="InterPro" id="IPR050330">
    <property type="entry name" value="Bact_OuterMem_StrucFunc"/>
</dbReference>
<evidence type="ECO:0000256" key="4">
    <source>
        <dbReference type="PROSITE-ProRule" id="PRU00473"/>
    </source>
</evidence>
<evidence type="ECO:0000256" key="6">
    <source>
        <dbReference type="SAM" id="SignalP"/>
    </source>
</evidence>
<dbReference type="Gene3D" id="3.30.1330.60">
    <property type="entry name" value="OmpA-like domain"/>
    <property type="match status" value="1"/>
</dbReference>
<keyword evidence="6" id="KW-0732">Signal</keyword>
<protein>
    <submittedName>
        <fullName evidence="8">OmpA family protein</fullName>
    </submittedName>
</protein>
<evidence type="ECO:0000256" key="3">
    <source>
        <dbReference type="ARBA" id="ARBA00023237"/>
    </source>
</evidence>
<dbReference type="InterPro" id="IPR006665">
    <property type="entry name" value="OmpA-like"/>
</dbReference>
<dbReference type="SUPFAM" id="SSF103088">
    <property type="entry name" value="OmpA-like"/>
    <property type="match status" value="1"/>
</dbReference>
<dbReference type="InterPro" id="IPR006664">
    <property type="entry name" value="OMP_bac"/>
</dbReference>
<dbReference type="Proteomes" id="UP000293162">
    <property type="component" value="Unassembled WGS sequence"/>
</dbReference>
<dbReference type="AlphaFoldDB" id="A0A4Q5LU16"/>
<dbReference type="RefSeq" id="WP_130023915.1">
    <property type="nucleotide sequence ID" value="NZ_SEWF01000065.1"/>
</dbReference>
<feature type="compositionally biased region" description="Polar residues" evidence="5">
    <location>
        <begin position="29"/>
        <end position="43"/>
    </location>
</feature>
<dbReference type="PRINTS" id="PR01023">
    <property type="entry name" value="NAFLGMOTY"/>
</dbReference>
<dbReference type="InterPro" id="IPR036737">
    <property type="entry name" value="OmpA-like_sf"/>
</dbReference>
<evidence type="ECO:0000259" key="7">
    <source>
        <dbReference type="PROSITE" id="PS51123"/>
    </source>
</evidence>
<sequence>MQRNIVSKSLVLAASLLAVGYTNMSCRSTGGVSGRDMSTTNDDQTTMMPPPQAQQASISTVSLGGASGTEIKRIMSEYVPALNENIGDIAMVETYDEGIIVTMNKGNIFDVNSYMINKEAKSDLLRVAYSLKQMPNTFVVVNGHTDATGSKEYNDKLSRKRAVQVANYLKGAGIDEKRLLVDGYGEKIPKYSNKMMTGRNKNRRVDFIIVADNELREDIVNGTSSIR</sequence>
<evidence type="ECO:0000256" key="5">
    <source>
        <dbReference type="SAM" id="MobiDB-lite"/>
    </source>
</evidence>
<proteinExistence type="predicted"/>
<dbReference type="PANTHER" id="PTHR30329:SF21">
    <property type="entry name" value="LIPOPROTEIN YIAD-RELATED"/>
    <property type="match status" value="1"/>
</dbReference>
<name>A0A4Q5LU16_9BACT</name>
<evidence type="ECO:0000313" key="8">
    <source>
        <dbReference type="EMBL" id="RYU92933.1"/>
    </source>
</evidence>
<feature type="chain" id="PRO_5020858607" evidence="6">
    <location>
        <begin position="25"/>
        <end position="227"/>
    </location>
</feature>
<dbReference type="PROSITE" id="PS51123">
    <property type="entry name" value="OMPA_2"/>
    <property type="match status" value="1"/>
</dbReference>
<keyword evidence="9" id="KW-1185">Reference proteome</keyword>